<reference evidence="2" key="1">
    <citation type="submission" date="2020-10" db="EMBL/GenBank/DDBJ databases">
        <authorList>
            <person name="Gilroy R."/>
        </authorList>
    </citation>
    <scope>NUCLEOTIDE SEQUENCE</scope>
    <source>
        <strain evidence="2">ChiHjej9B8-7071</strain>
    </source>
</reference>
<dbReference type="EMBL" id="DVGD01000090">
    <property type="protein sequence ID" value="HIR09383.1"/>
    <property type="molecule type" value="Genomic_DNA"/>
</dbReference>
<feature type="transmembrane region" description="Helical" evidence="1">
    <location>
        <begin position="54"/>
        <end position="78"/>
    </location>
</feature>
<dbReference type="AlphaFoldDB" id="A0A9D1D790"/>
<organism evidence="2 3">
    <name type="scientific">Candidatus Avoscillospira stercoripullorum</name>
    <dbReference type="NCBI Taxonomy" id="2840709"/>
    <lineage>
        <taxon>Bacteria</taxon>
        <taxon>Bacillati</taxon>
        <taxon>Bacillota</taxon>
        <taxon>Clostridia</taxon>
        <taxon>Eubacteriales</taxon>
        <taxon>Oscillospiraceae</taxon>
        <taxon>Oscillospiraceae incertae sedis</taxon>
        <taxon>Candidatus Avoscillospira</taxon>
    </lineage>
</organism>
<comment type="caution">
    <text evidence="2">The sequence shown here is derived from an EMBL/GenBank/DDBJ whole genome shotgun (WGS) entry which is preliminary data.</text>
</comment>
<evidence type="ECO:0000256" key="1">
    <source>
        <dbReference type="SAM" id="Phobius"/>
    </source>
</evidence>
<keyword evidence="1" id="KW-0812">Transmembrane</keyword>
<accession>A0A9D1D790</accession>
<proteinExistence type="predicted"/>
<evidence type="ECO:0008006" key="4">
    <source>
        <dbReference type="Google" id="ProtNLM"/>
    </source>
</evidence>
<name>A0A9D1D790_9FIRM</name>
<reference evidence="2" key="2">
    <citation type="journal article" date="2021" name="PeerJ">
        <title>Extensive microbial diversity within the chicken gut microbiome revealed by metagenomics and culture.</title>
        <authorList>
            <person name="Gilroy R."/>
            <person name="Ravi A."/>
            <person name="Getino M."/>
            <person name="Pursley I."/>
            <person name="Horton D.L."/>
            <person name="Alikhan N.F."/>
            <person name="Baker D."/>
            <person name="Gharbi K."/>
            <person name="Hall N."/>
            <person name="Watson M."/>
            <person name="Adriaenssens E.M."/>
            <person name="Foster-Nyarko E."/>
            <person name="Jarju S."/>
            <person name="Secka A."/>
            <person name="Antonio M."/>
            <person name="Oren A."/>
            <person name="Chaudhuri R.R."/>
            <person name="La Ragione R."/>
            <person name="Hildebrand F."/>
            <person name="Pallen M.J."/>
        </authorList>
    </citation>
    <scope>NUCLEOTIDE SEQUENCE</scope>
    <source>
        <strain evidence="2">ChiHjej9B8-7071</strain>
    </source>
</reference>
<sequence>MARDWQDSELYNGSAAYQLYPDYQGTAAPEIEHQGLPEERRLPQKKKRVKAKSAVSPFAVVGLAVVTCLIILVVFGYVQLYEASEQVSTLESQLSSLQEDQVVLESLYEEGIDLPYIEERAAELGLSLPTQEQTVYLNLSGDDQAEIYASESTNIFQRIIQAIERSARGLVEYLS</sequence>
<keyword evidence="1" id="KW-1133">Transmembrane helix</keyword>
<keyword evidence="1" id="KW-0472">Membrane</keyword>
<gene>
    <name evidence="2" type="ORF">IAA70_03150</name>
</gene>
<evidence type="ECO:0000313" key="2">
    <source>
        <dbReference type="EMBL" id="HIR09383.1"/>
    </source>
</evidence>
<protein>
    <recommendedName>
        <fullName evidence="4">Cell division protein FtsL</fullName>
    </recommendedName>
</protein>
<evidence type="ECO:0000313" key="3">
    <source>
        <dbReference type="Proteomes" id="UP000824258"/>
    </source>
</evidence>
<dbReference type="Proteomes" id="UP000824258">
    <property type="component" value="Unassembled WGS sequence"/>
</dbReference>